<organism evidence="2 3">
    <name type="scientific">Syntrophaceticus schinkii</name>
    <dbReference type="NCBI Taxonomy" id="499207"/>
    <lineage>
        <taxon>Bacteria</taxon>
        <taxon>Bacillati</taxon>
        <taxon>Bacillota</taxon>
        <taxon>Clostridia</taxon>
        <taxon>Thermoanaerobacterales</taxon>
        <taxon>Thermoanaerobacterales Family III. Incertae Sedis</taxon>
        <taxon>Syntrophaceticus</taxon>
    </lineage>
</organism>
<dbReference type="InterPro" id="IPR001173">
    <property type="entry name" value="Glyco_trans_2-like"/>
</dbReference>
<dbReference type="Gene3D" id="3.90.550.10">
    <property type="entry name" value="Spore Coat Polysaccharide Biosynthesis Protein SpsA, Chain A"/>
    <property type="match status" value="1"/>
</dbReference>
<accession>A0A0B7MD82</accession>
<reference evidence="3" key="1">
    <citation type="submission" date="2015-01" db="EMBL/GenBank/DDBJ databases">
        <authorList>
            <person name="Manzoor Shahid"/>
            <person name="Zubair Saima"/>
        </authorList>
    </citation>
    <scope>NUCLEOTIDE SEQUENCE [LARGE SCALE GENOMIC DNA]</scope>
    <source>
        <strain evidence="3">Sp3</strain>
    </source>
</reference>
<dbReference type="PANTHER" id="PTHR22916:SF3">
    <property type="entry name" value="UDP-GLCNAC:BETAGAL BETA-1,3-N-ACETYLGLUCOSAMINYLTRANSFERASE-LIKE PROTEIN 1"/>
    <property type="match status" value="1"/>
</dbReference>
<dbReference type="EMBL" id="CDRZ01000046">
    <property type="protein sequence ID" value="CEO88035.1"/>
    <property type="molecule type" value="Genomic_DNA"/>
</dbReference>
<keyword evidence="3" id="KW-1185">Reference proteome</keyword>
<dbReference type="InterPro" id="IPR029044">
    <property type="entry name" value="Nucleotide-diphossugar_trans"/>
</dbReference>
<dbReference type="PANTHER" id="PTHR22916">
    <property type="entry name" value="GLYCOSYLTRANSFERASE"/>
    <property type="match status" value="1"/>
</dbReference>
<dbReference type="SUPFAM" id="SSF53448">
    <property type="entry name" value="Nucleotide-diphospho-sugar transferases"/>
    <property type="match status" value="1"/>
</dbReference>
<evidence type="ECO:0000313" key="2">
    <source>
        <dbReference type="EMBL" id="CEO88035.1"/>
    </source>
</evidence>
<keyword evidence="2" id="KW-0808">Transferase</keyword>
<protein>
    <submittedName>
        <fullName evidence="2">Glycosyl transferase, family 2</fullName>
    </submittedName>
</protein>
<name>A0A0B7MD82_9FIRM</name>
<dbReference type="Pfam" id="PF00535">
    <property type="entry name" value="Glycos_transf_2"/>
    <property type="match status" value="1"/>
</dbReference>
<dbReference type="OrthoDB" id="9815144at2"/>
<proteinExistence type="predicted"/>
<dbReference type="Proteomes" id="UP000046155">
    <property type="component" value="Unassembled WGS sequence"/>
</dbReference>
<dbReference type="GO" id="GO:0016758">
    <property type="term" value="F:hexosyltransferase activity"/>
    <property type="evidence" value="ECO:0007669"/>
    <property type="project" value="UniProtKB-ARBA"/>
</dbReference>
<evidence type="ECO:0000259" key="1">
    <source>
        <dbReference type="Pfam" id="PF00535"/>
    </source>
</evidence>
<dbReference type="AlphaFoldDB" id="A0A0B7MD82"/>
<sequence>MVLSTVSVITPTYNHEKYIGQCIESVLEQTFTNWEMIIIDDGSTDNTQKIISKYRDARIKYIYQKNIGPYRLGETYNKALSLSKGDLIAILEGDDIWPPDKLEKQISVFDDPEIVLSHGNYELVYLKNGVLNFKPGYVRQINNILNNEPVGTSLYGLVDGIVPVAVTIMIRKSALIKIGGFKYADYLPCVDLPTELELSLMGKFKYIPTLLGYFRRHKNSITHNLRKDNNNFNRFKYVNKFVKLNKKKNNAIRNILGQNRKTDEGKY</sequence>
<gene>
    <name evidence="2" type="ORF">SSCH_140035</name>
</gene>
<feature type="domain" description="Glycosyltransferase 2-like" evidence="1">
    <location>
        <begin position="7"/>
        <end position="123"/>
    </location>
</feature>
<evidence type="ECO:0000313" key="3">
    <source>
        <dbReference type="Proteomes" id="UP000046155"/>
    </source>
</evidence>